<evidence type="ECO:0000313" key="7">
    <source>
        <dbReference type="Proteomes" id="UP000605259"/>
    </source>
</evidence>
<dbReference type="PANTHER" id="PTHR10146:SF14">
    <property type="entry name" value="PYRIDOXAL PHOSPHATE HOMEOSTASIS PROTEIN"/>
    <property type="match status" value="1"/>
</dbReference>
<dbReference type="Gene3D" id="3.20.20.10">
    <property type="entry name" value="Alanine racemase"/>
    <property type="match status" value="1"/>
</dbReference>
<dbReference type="NCBIfam" id="TIGR00044">
    <property type="entry name" value="YggS family pyridoxal phosphate-dependent enzyme"/>
    <property type="match status" value="1"/>
</dbReference>
<evidence type="ECO:0000256" key="4">
    <source>
        <dbReference type="RuleBase" id="RU004514"/>
    </source>
</evidence>
<dbReference type="SUPFAM" id="SSF51419">
    <property type="entry name" value="PLP-binding barrel"/>
    <property type="match status" value="1"/>
</dbReference>
<organism evidence="6 7">
    <name type="scientific">Priestia taiwanensis</name>
    <dbReference type="NCBI Taxonomy" id="1347902"/>
    <lineage>
        <taxon>Bacteria</taxon>
        <taxon>Bacillati</taxon>
        <taxon>Bacillota</taxon>
        <taxon>Bacilli</taxon>
        <taxon>Bacillales</taxon>
        <taxon>Bacillaceae</taxon>
        <taxon>Priestia</taxon>
    </lineage>
</organism>
<dbReference type="FunFam" id="3.20.20.10:FF:000011">
    <property type="entry name" value="Pyridoxal phosphate homeostasis protein"/>
    <property type="match status" value="1"/>
</dbReference>
<dbReference type="PIRSF" id="PIRSF004848">
    <property type="entry name" value="YBL036c_PLPDEIII"/>
    <property type="match status" value="1"/>
</dbReference>
<dbReference type="EMBL" id="BMFK01000001">
    <property type="protein sequence ID" value="GGE66206.1"/>
    <property type="molecule type" value="Genomic_DNA"/>
</dbReference>
<comment type="cofactor">
    <cofactor evidence="3">
        <name>pyridoxal 5'-phosphate</name>
        <dbReference type="ChEBI" id="CHEBI:597326"/>
    </cofactor>
</comment>
<accession>A0A917EQF1</accession>
<evidence type="ECO:0000256" key="3">
    <source>
        <dbReference type="PIRSR" id="PIRSR004848-1"/>
    </source>
</evidence>
<comment type="caution">
    <text evidence="6">The sequence shown here is derived from an EMBL/GenBank/DDBJ whole genome shotgun (WGS) entry which is preliminary data.</text>
</comment>
<feature type="domain" description="Alanine racemase N-terminal" evidence="5">
    <location>
        <begin position="26"/>
        <end position="220"/>
    </location>
</feature>
<dbReference type="InterPro" id="IPR029066">
    <property type="entry name" value="PLP-binding_barrel"/>
</dbReference>
<dbReference type="AlphaFoldDB" id="A0A917EQF1"/>
<evidence type="ECO:0000256" key="1">
    <source>
        <dbReference type="ARBA" id="ARBA00022898"/>
    </source>
</evidence>
<dbReference type="InterPro" id="IPR011078">
    <property type="entry name" value="PyrdxlP_homeostasis"/>
</dbReference>
<name>A0A917EQF1_9BACI</name>
<dbReference type="InterPro" id="IPR001608">
    <property type="entry name" value="Ala_racemase_N"/>
</dbReference>
<sequence length="223" mass="25257">MSIAKNVENVQVRVNEACDRSNRSVHGVTIIAVTKNVDTETAEALLNEGLTHLGENRNEPFLTKHAAIGEKASWHFIGSLQTRKVKQIINKIDYLHSLDRMSLAEEIEKRAEHVVKCFVQVKTSSEESKQGLEATEVVNFVRNLIHLEKVEVVGLMTMAPYTEDEEEIRTCFRQLKNLQEELQRLELPHVPCTELSMGMSNDFEIAVEEGATFIRLGTILVEE</sequence>
<feature type="modified residue" description="N6-(pyridoxal phosphate)lysine" evidence="2 3">
    <location>
        <position position="35"/>
    </location>
</feature>
<keyword evidence="7" id="KW-1185">Reference proteome</keyword>
<proteinExistence type="inferred from homology"/>
<gene>
    <name evidence="6" type="ORF">GCM10007140_15490</name>
</gene>
<comment type="function">
    <text evidence="2">Pyridoxal 5'-phosphate (PLP)-binding protein, which is involved in PLP homeostasis.</text>
</comment>
<comment type="similarity">
    <text evidence="2 4">Belongs to the pyridoxal phosphate-binding protein YggS/PROSC family.</text>
</comment>
<evidence type="ECO:0000256" key="2">
    <source>
        <dbReference type="HAMAP-Rule" id="MF_02087"/>
    </source>
</evidence>
<dbReference type="GO" id="GO:0030170">
    <property type="term" value="F:pyridoxal phosphate binding"/>
    <property type="evidence" value="ECO:0007669"/>
    <property type="project" value="UniProtKB-UniRule"/>
</dbReference>
<dbReference type="HAMAP" id="MF_02087">
    <property type="entry name" value="PLP_homeostasis"/>
    <property type="match status" value="1"/>
</dbReference>
<dbReference type="Pfam" id="PF01168">
    <property type="entry name" value="Ala_racemase_N"/>
    <property type="match status" value="1"/>
</dbReference>
<dbReference type="PANTHER" id="PTHR10146">
    <property type="entry name" value="PROLINE SYNTHETASE CO-TRANSCRIBED BACTERIAL HOMOLOG PROTEIN"/>
    <property type="match status" value="1"/>
</dbReference>
<dbReference type="PROSITE" id="PS01211">
    <property type="entry name" value="UPF0001"/>
    <property type="match status" value="1"/>
</dbReference>
<keyword evidence="1 2" id="KW-0663">Pyridoxal phosphate</keyword>
<protein>
    <recommendedName>
        <fullName evidence="2">Pyridoxal phosphate homeostasis protein</fullName>
        <shortName evidence="2">PLP homeostasis protein</shortName>
    </recommendedName>
</protein>
<dbReference type="Proteomes" id="UP000605259">
    <property type="component" value="Unassembled WGS sequence"/>
</dbReference>
<reference evidence="6" key="1">
    <citation type="journal article" date="2014" name="Int. J. Syst. Evol. Microbiol.">
        <title>Complete genome sequence of Corynebacterium casei LMG S-19264T (=DSM 44701T), isolated from a smear-ripened cheese.</title>
        <authorList>
            <consortium name="US DOE Joint Genome Institute (JGI-PGF)"/>
            <person name="Walter F."/>
            <person name="Albersmeier A."/>
            <person name="Kalinowski J."/>
            <person name="Ruckert C."/>
        </authorList>
    </citation>
    <scope>NUCLEOTIDE SEQUENCE</scope>
    <source>
        <strain evidence="6">CGMCC 1.12698</strain>
    </source>
</reference>
<dbReference type="CDD" id="cd00635">
    <property type="entry name" value="PLPDE_III_YBL036c_like"/>
    <property type="match status" value="1"/>
</dbReference>
<dbReference type="RefSeq" id="WP_188387793.1">
    <property type="nucleotide sequence ID" value="NZ_BMFK01000001.1"/>
</dbReference>
<reference evidence="6" key="2">
    <citation type="submission" date="2020-09" db="EMBL/GenBank/DDBJ databases">
        <authorList>
            <person name="Sun Q."/>
            <person name="Zhou Y."/>
        </authorList>
    </citation>
    <scope>NUCLEOTIDE SEQUENCE</scope>
    <source>
        <strain evidence="6">CGMCC 1.12698</strain>
    </source>
</reference>
<evidence type="ECO:0000313" key="6">
    <source>
        <dbReference type="EMBL" id="GGE66206.1"/>
    </source>
</evidence>
<evidence type="ECO:0000259" key="5">
    <source>
        <dbReference type="Pfam" id="PF01168"/>
    </source>
</evidence>